<organism evidence="8 9">
    <name type="scientific">Novimethylophilus kurashikiensis</name>
    <dbReference type="NCBI Taxonomy" id="1825523"/>
    <lineage>
        <taxon>Bacteria</taxon>
        <taxon>Pseudomonadati</taxon>
        <taxon>Pseudomonadota</taxon>
        <taxon>Betaproteobacteria</taxon>
        <taxon>Nitrosomonadales</taxon>
        <taxon>Methylophilaceae</taxon>
        <taxon>Novimethylophilus</taxon>
    </lineage>
</organism>
<proteinExistence type="predicted"/>
<dbReference type="Pfam" id="PF04476">
    <property type="entry name" value="4HFCP_synth"/>
    <property type="match status" value="1"/>
</dbReference>
<dbReference type="OrthoDB" id="2111523at2"/>
<protein>
    <recommendedName>
        <fullName evidence="2">(5-formylfuran-3-yl)methyl phosphate synthase</fullName>
        <ecNumber evidence="2">4.2.3.153</ecNumber>
    </recommendedName>
    <alternativeName>
        <fullName evidence="5">4-(hydroxymethyl)-2-furancarboxaldehyde-phosphate synthase</fullName>
    </alternativeName>
</protein>
<comment type="function">
    <text evidence="1">Catalyzes the formation of 4-(hydroxymethyl)-2-furancarboxaldehyde phosphate (4-HFC-P) from two molecules of glyceraldehyde-3-P (GA-3-P).</text>
</comment>
<accession>A0A2R5FD68</accession>
<evidence type="ECO:0000313" key="8">
    <source>
        <dbReference type="EMBL" id="GBG15925.1"/>
    </source>
</evidence>
<reference evidence="8 9" key="1">
    <citation type="journal article" date="2018" name="Environ. Microbiol.">
        <title>Isolation and genomic characterization of Novimethylophilus kurashikiensis gen. nov. sp. nov., a new lanthanide-dependent methylotrophic species of Methylophilaceae.</title>
        <authorList>
            <person name="Lv H."/>
            <person name="Sahin N."/>
            <person name="Tani A."/>
        </authorList>
    </citation>
    <scope>NUCLEOTIDE SEQUENCE [LARGE SCALE GENOMIC DNA]</scope>
    <source>
        <strain evidence="8 9">La2-4</strain>
    </source>
</reference>
<feature type="active site" description="Schiff-base intermediate with substrate" evidence="7">
    <location>
        <position position="28"/>
    </location>
</feature>
<comment type="catalytic activity">
    <reaction evidence="6">
        <text>2 D-glyceraldehyde 3-phosphate = 4-(hydroxymethyl)-2-furancarboxaldehyde phosphate + phosphate + 2 H2O</text>
        <dbReference type="Rhea" id="RHEA:43536"/>
        <dbReference type="ChEBI" id="CHEBI:15377"/>
        <dbReference type="ChEBI" id="CHEBI:43474"/>
        <dbReference type="ChEBI" id="CHEBI:59776"/>
        <dbReference type="ChEBI" id="CHEBI:83407"/>
        <dbReference type="EC" id="4.2.3.153"/>
    </reaction>
</comment>
<sequence length="249" mass="26146">MTGMLASVTSAAEATLVLEAGADIIDLKNPAEGALGALPAERILEVVEFVDGRKPVSATVGDLPMVPAILQDAVMRTASLGVDFVKVGFFGEGGRQACIEALMPLAQEGISIVAVLFADQQFDPTLLPYLAEAGFYGAMIDTADKFQGGLRSWMDEAALRSFVVDAKRVGLLTGLAGSLRAADILPLLSIGPDYLGFRGALCGNDHRESTLDPARVSAISQAVAQMQHTEHNEPAETLHCNASRAYSSA</sequence>
<evidence type="ECO:0000256" key="7">
    <source>
        <dbReference type="PIRSR" id="PIRSR015957-1"/>
    </source>
</evidence>
<gene>
    <name evidence="8" type="ORF">NMK_3543</name>
</gene>
<evidence type="ECO:0000256" key="3">
    <source>
        <dbReference type="ARBA" id="ARBA00023239"/>
    </source>
</evidence>
<keyword evidence="4" id="KW-0704">Schiff base</keyword>
<evidence type="ECO:0000256" key="5">
    <source>
        <dbReference type="ARBA" id="ARBA00032523"/>
    </source>
</evidence>
<dbReference type="Proteomes" id="UP000245081">
    <property type="component" value="Unassembled WGS sequence"/>
</dbReference>
<evidence type="ECO:0000256" key="4">
    <source>
        <dbReference type="ARBA" id="ARBA00023270"/>
    </source>
</evidence>
<name>A0A2R5FD68_9PROT</name>
<comment type="caution">
    <text evidence="8">The sequence shown here is derived from an EMBL/GenBank/DDBJ whole genome shotgun (WGS) entry which is preliminary data.</text>
</comment>
<dbReference type="EC" id="4.2.3.153" evidence="2"/>
<evidence type="ECO:0000313" key="9">
    <source>
        <dbReference type="Proteomes" id="UP000245081"/>
    </source>
</evidence>
<keyword evidence="3" id="KW-0456">Lyase</keyword>
<evidence type="ECO:0000256" key="6">
    <source>
        <dbReference type="ARBA" id="ARBA00047628"/>
    </source>
</evidence>
<dbReference type="InterPro" id="IPR007565">
    <property type="entry name" value="4HFCP_synth"/>
</dbReference>
<keyword evidence="9" id="KW-1185">Reference proteome</keyword>
<feature type="active site" description="Proton acceptor" evidence="7">
    <location>
        <position position="86"/>
    </location>
</feature>
<dbReference type="RefSeq" id="WP_109017070.1">
    <property type="nucleotide sequence ID" value="NZ_BDOQ01000023.1"/>
</dbReference>
<evidence type="ECO:0000256" key="2">
    <source>
        <dbReference type="ARBA" id="ARBA00012553"/>
    </source>
</evidence>
<evidence type="ECO:0000256" key="1">
    <source>
        <dbReference type="ARBA" id="ARBA00003810"/>
    </source>
</evidence>
<dbReference type="SUPFAM" id="SSF51569">
    <property type="entry name" value="Aldolase"/>
    <property type="match status" value="1"/>
</dbReference>
<dbReference type="AlphaFoldDB" id="A0A2R5FD68"/>
<dbReference type="GO" id="GO:0016829">
    <property type="term" value="F:lyase activity"/>
    <property type="evidence" value="ECO:0007669"/>
    <property type="project" value="UniProtKB-KW"/>
</dbReference>
<dbReference type="EMBL" id="BDOQ01000023">
    <property type="protein sequence ID" value="GBG15925.1"/>
    <property type="molecule type" value="Genomic_DNA"/>
</dbReference>
<dbReference type="PIRSF" id="PIRSF015957">
    <property type="entry name" value="UCP015957"/>
    <property type="match status" value="1"/>
</dbReference>